<evidence type="ECO:0000313" key="3">
    <source>
        <dbReference type="EMBL" id="SMG25274.1"/>
    </source>
</evidence>
<dbReference type="OrthoDB" id="4822697at2"/>
<dbReference type="STRING" id="150121.SAMN06296010_1241"/>
<organism evidence="3 4">
    <name type="scientific">Agreia pratensis</name>
    <dbReference type="NCBI Taxonomy" id="150121"/>
    <lineage>
        <taxon>Bacteria</taxon>
        <taxon>Bacillati</taxon>
        <taxon>Actinomycetota</taxon>
        <taxon>Actinomycetes</taxon>
        <taxon>Micrococcales</taxon>
        <taxon>Microbacteriaceae</taxon>
        <taxon>Agreia</taxon>
    </lineage>
</organism>
<evidence type="ECO:0008006" key="5">
    <source>
        <dbReference type="Google" id="ProtNLM"/>
    </source>
</evidence>
<feature type="chain" id="PRO_5039662644" description="Lipoprotein" evidence="2">
    <location>
        <begin position="29"/>
        <end position="272"/>
    </location>
</feature>
<keyword evidence="4" id="KW-1185">Reference proteome</keyword>
<sequence>MTQPSRIRNRRTATTLAAVVLVSLLSLTGCVNTVRDVAIGMRDGGRPSPEITPAPKRTGNRPSPTPPPVSPPPAGSTPAPTFDPSDFDATLSAGTVADGAPASLSGSGSAIVNFELDPALMVVVDLDCSACTGEVVVSAPTRKNPLGTSQAPLTASYLNAVLDDDSPSQGITVKATGSWNLKITTSGDYPTVSGTQSGSGPRVLNFSDSASHIAVDYTPLDGADSLFLRVFPLSGHTKIFGNDDALVETLDADVPGIVAVSTNGSWTLTPTP</sequence>
<evidence type="ECO:0000256" key="2">
    <source>
        <dbReference type="SAM" id="SignalP"/>
    </source>
</evidence>
<feature type="compositionally biased region" description="Pro residues" evidence="1">
    <location>
        <begin position="63"/>
        <end position="75"/>
    </location>
</feature>
<dbReference type="EMBL" id="FXAY01000002">
    <property type="protein sequence ID" value="SMG25274.1"/>
    <property type="molecule type" value="Genomic_DNA"/>
</dbReference>
<accession>A0A1X7JC16</accession>
<protein>
    <recommendedName>
        <fullName evidence="5">Lipoprotein</fullName>
    </recommendedName>
</protein>
<reference evidence="4" key="1">
    <citation type="submission" date="2017-04" db="EMBL/GenBank/DDBJ databases">
        <authorList>
            <person name="Varghese N."/>
            <person name="Submissions S."/>
        </authorList>
    </citation>
    <scope>NUCLEOTIDE SEQUENCE [LARGE SCALE GENOMIC DNA]</scope>
    <source>
        <strain evidence="4">VKM Ac-2510</strain>
    </source>
</reference>
<proteinExistence type="predicted"/>
<dbReference type="PROSITE" id="PS51257">
    <property type="entry name" value="PROKAR_LIPOPROTEIN"/>
    <property type="match status" value="1"/>
</dbReference>
<dbReference type="AlphaFoldDB" id="A0A1X7JC16"/>
<evidence type="ECO:0000256" key="1">
    <source>
        <dbReference type="SAM" id="MobiDB-lite"/>
    </source>
</evidence>
<dbReference type="Proteomes" id="UP000193244">
    <property type="component" value="Unassembled WGS sequence"/>
</dbReference>
<dbReference type="RefSeq" id="WP_085484102.1">
    <property type="nucleotide sequence ID" value="NZ_FXAY01000002.1"/>
</dbReference>
<gene>
    <name evidence="3" type="ORF">SAMN06296010_1241</name>
</gene>
<name>A0A1X7JC16_9MICO</name>
<feature type="signal peptide" evidence="2">
    <location>
        <begin position="1"/>
        <end position="28"/>
    </location>
</feature>
<feature type="region of interest" description="Disordered" evidence="1">
    <location>
        <begin position="40"/>
        <end position="93"/>
    </location>
</feature>
<evidence type="ECO:0000313" key="4">
    <source>
        <dbReference type="Proteomes" id="UP000193244"/>
    </source>
</evidence>
<keyword evidence="2" id="KW-0732">Signal</keyword>